<keyword evidence="3 6" id="KW-0812">Transmembrane</keyword>
<feature type="transmembrane region" description="Helical" evidence="6">
    <location>
        <begin position="296"/>
        <end position="312"/>
    </location>
</feature>
<feature type="transmembrane region" description="Helical" evidence="6">
    <location>
        <begin position="402"/>
        <end position="422"/>
    </location>
</feature>
<name>A0A9J6QPA2_9FIRM</name>
<feature type="transmembrane region" description="Helical" evidence="6">
    <location>
        <begin position="206"/>
        <end position="230"/>
    </location>
</feature>
<feature type="transmembrane region" description="Helical" evidence="6">
    <location>
        <begin position="97"/>
        <end position="119"/>
    </location>
</feature>
<feature type="transmembrane region" description="Helical" evidence="6">
    <location>
        <begin position="333"/>
        <end position="352"/>
    </location>
</feature>
<evidence type="ECO:0000256" key="2">
    <source>
        <dbReference type="ARBA" id="ARBA00008974"/>
    </source>
</evidence>
<keyword evidence="4 6" id="KW-1133">Transmembrane helix</keyword>
<feature type="transmembrane region" description="Helical" evidence="6">
    <location>
        <begin position="251"/>
        <end position="276"/>
    </location>
</feature>
<organism evidence="7 8">
    <name type="scientific">Hominibacterium faecale</name>
    <dbReference type="NCBI Taxonomy" id="2839743"/>
    <lineage>
        <taxon>Bacteria</taxon>
        <taxon>Bacillati</taxon>
        <taxon>Bacillota</taxon>
        <taxon>Clostridia</taxon>
        <taxon>Peptostreptococcales</taxon>
        <taxon>Anaerovoracaceae</taxon>
        <taxon>Hominibacterium</taxon>
    </lineage>
</organism>
<dbReference type="Pfam" id="PF02133">
    <property type="entry name" value="Transp_cyt_pur"/>
    <property type="match status" value="1"/>
</dbReference>
<dbReference type="GO" id="GO:0015205">
    <property type="term" value="F:nucleobase transmembrane transporter activity"/>
    <property type="evidence" value="ECO:0007669"/>
    <property type="project" value="TreeGrafter"/>
</dbReference>
<feature type="transmembrane region" description="Helical" evidence="6">
    <location>
        <begin position="358"/>
        <end position="382"/>
    </location>
</feature>
<evidence type="ECO:0000256" key="3">
    <source>
        <dbReference type="ARBA" id="ARBA00022692"/>
    </source>
</evidence>
<dbReference type="AlphaFoldDB" id="A0A9J6QPA2"/>
<feature type="transmembrane region" description="Helical" evidence="6">
    <location>
        <begin position="428"/>
        <end position="448"/>
    </location>
</feature>
<proteinExistence type="inferred from homology"/>
<evidence type="ECO:0000256" key="6">
    <source>
        <dbReference type="SAM" id="Phobius"/>
    </source>
</evidence>
<evidence type="ECO:0000256" key="4">
    <source>
        <dbReference type="ARBA" id="ARBA00022989"/>
    </source>
</evidence>
<feature type="transmembrane region" description="Helical" evidence="6">
    <location>
        <begin position="29"/>
        <end position="46"/>
    </location>
</feature>
<feature type="transmembrane region" description="Helical" evidence="6">
    <location>
        <begin position="131"/>
        <end position="154"/>
    </location>
</feature>
<reference evidence="7" key="1">
    <citation type="submission" date="2022-09" db="EMBL/GenBank/DDBJ databases">
        <title>Culturomic study of gut microbiota in children with autism spectrum disorder.</title>
        <authorList>
            <person name="Efimov B.A."/>
            <person name="Chaplin A.V."/>
            <person name="Sokolova S.R."/>
            <person name="Pikina A.P."/>
            <person name="Korzhanova M."/>
            <person name="Belova V."/>
            <person name="Korostin D."/>
        </authorList>
    </citation>
    <scope>NUCLEOTIDE SEQUENCE</scope>
    <source>
        <strain evidence="7">ASD5510</strain>
    </source>
</reference>
<dbReference type="Proteomes" id="UP001065549">
    <property type="component" value="Unassembled WGS sequence"/>
</dbReference>
<dbReference type="InterPro" id="IPR045225">
    <property type="entry name" value="Uracil/uridine/allantoin_perm"/>
</dbReference>
<dbReference type="PANTHER" id="PTHR30618:SF0">
    <property type="entry name" value="PURINE-URACIL PERMEASE NCS1"/>
    <property type="match status" value="1"/>
</dbReference>
<keyword evidence="5 6" id="KW-0472">Membrane</keyword>
<dbReference type="Gene3D" id="1.10.4160.10">
    <property type="entry name" value="Hydantoin permease"/>
    <property type="match status" value="1"/>
</dbReference>
<keyword evidence="8" id="KW-1185">Reference proteome</keyword>
<dbReference type="EMBL" id="JAOSHN010000001">
    <property type="protein sequence ID" value="MCU7377260.1"/>
    <property type="molecule type" value="Genomic_DNA"/>
</dbReference>
<sequence length="458" mass="50993">MNLKRFTEKHAGGKDFAPRPYKERKVTPFRMIAIWFAMAVSLVLFIESADLFDSLTVGEIFVILIIAHTLLCVLMWFTQDMGIKYGIPFSVSLRPSFGYLGAIFPTFFRGIPGLFWFGYQTWVGAEAINALTSTVWGFSNITLFILLMGAIQIIHTCFGISAVSRLSNLASPLLLAVMIYMLYALLTENHVTIGSVFQMTGTGEGSYTWVSAILVYIGGWITMALSISDITRECKVEEENTKDFWKSTKKYMIAQWVGLVPVSAFFGTIGAIGVALTGEWNPISIMVKVIGPQNEIMLVICLIFVLLATWATNDTGNLYPAAYAFMSLVPKKINFALGVLIAGTLGLVIRPWAVGGNILTVITAIGYLLAPISGILIVDYYILRKRQLNVEELYHFGGQYKYWNNINPAGVIANIIGLVVSIPFWDYVFFVGLVIGGIVYYILMKTWIVKKYPQPEIK</sequence>
<comment type="subcellular location">
    <subcellularLocation>
        <location evidence="1">Membrane</location>
        <topology evidence="1">Multi-pass membrane protein</topology>
    </subcellularLocation>
</comment>
<accession>A0A9J6QPA2</accession>
<comment type="caution">
    <text evidence="7">The sequence shown here is derived from an EMBL/GenBank/DDBJ whole genome shotgun (WGS) entry which is preliminary data.</text>
</comment>
<evidence type="ECO:0000256" key="1">
    <source>
        <dbReference type="ARBA" id="ARBA00004141"/>
    </source>
</evidence>
<dbReference type="InterPro" id="IPR001248">
    <property type="entry name" value="Pur-cyt_permease"/>
</dbReference>
<evidence type="ECO:0000313" key="7">
    <source>
        <dbReference type="EMBL" id="MCU7377260.1"/>
    </source>
</evidence>
<gene>
    <name evidence="7" type="ORF">OBO34_02705</name>
</gene>
<protein>
    <submittedName>
        <fullName evidence="7">Cytosine permease</fullName>
    </submittedName>
</protein>
<feature type="transmembrane region" description="Helical" evidence="6">
    <location>
        <begin position="166"/>
        <end position="186"/>
    </location>
</feature>
<evidence type="ECO:0000256" key="5">
    <source>
        <dbReference type="ARBA" id="ARBA00023136"/>
    </source>
</evidence>
<comment type="similarity">
    <text evidence="2">Belongs to the purine-cytosine permease (2.A.39) family.</text>
</comment>
<dbReference type="PANTHER" id="PTHR30618">
    <property type="entry name" value="NCS1 FAMILY PURINE/PYRIMIDINE TRANSPORTER"/>
    <property type="match status" value="1"/>
</dbReference>
<feature type="transmembrane region" description="Helical" evidence="6">
    <location>
        <begin position="58"/>
        <end position="77"/>
    </location>
</feature>
<dbReference type="GO" id="GO:0005886">
    <property type="term" value="C:plasma membrane"/>
    <property type="evidence" value="ECO:0007669"/>
    <property type="project" value="TreeGrafter"/>
</dbReference>
<evidence type="ECO:0000313" key="8">
    <source>
        <dbReference type="Proteomes" id="UP001065549"/>
    </source>
</evidence>
<dbReference type="RefSeq" id="WP_269478358.1">
    <property type="nucleotide sequence ID" value="NZ_JAOSHN010000001.1"/>
</dbReference>